<dbReference type="EMBL" id="MU006300">
    <property type="protein sequence ID" value="KAF2851936.1"/>
    <property type="molecule type" value="Genomic_DNA"/>
</dbReference>
<proteinExistence type="predicted"/>
<name>A0A6A7B8R0_9PLEO</name>
<evidence type="ECO:0000313" key="2">
    <source>
        <dbReference type="Proteomes" id="UP000799423"/>
    </source>
</evidence>
<reference evidence="1" key="1">
    <citation type="submission" date="2020-01" db="EMBL/GenBank/DDBJ databases">
        <authorList>
            <consortium name="DOE Joint Genome Institute"/>
            <person name="Haridas S."/>
            <person name="Albert R."/>
            <person name="Binder M."/>
            <person name="Bloem J."/>
            <person name="Labutti K."/>
            <person name="Salamov A."/>
            <person name="Andreopoulos B."/>
            <person name="Baker S.E."/>
            <person name="Barry K."/>
            <person name="Bills G."/>
            <person name="Bluhm B.H."/>
            <person name="Cannon C."/>
            <person name="Castanera R."/>
            <person name="Culley D.E."/>
            <person name="Daum C."/>
            <person name="Ezra D."/>
            <person name="Gonzalez J.B."/>
            <person name="Henrissat B."/>
            <person name="Kuo A."/>
            <person name="Liang C."/>
            <person name="Lipzen A."/>
            <person name="Lutzoni F."/>
            <person name="Magnuson J."/>
            <person name="Mondo S."/>
            <person name="Nolan M."/>
            <person name="Ohm R."/>
            <person name="Pangilinan J."/>
            <person name="Park H.-J."/>
            <person name="Ramirez L."/>
            <person name="Alfaro M."/>
            <person name="Sun H."/>
            <person name="Tritt A."/>
            <person name="Yoshinaga Y."/>
            <person name="Zwiers L.-H."/>
            <person name="Turgeon B.G."/>
            <person name="Goodwin S.B."/>
            <person name="Spatafora J.W."/>
            <person name="Crous P.W."/>
            <person name="Grigoriev I.V."/>
        </authorList>
    </citation>
    <scope>NUCLEOTIDE SEQUENCE</scope>
    <source>
        <strain evidence="1">IPT5</strain>
    </source>
</reference>
<accession>A0A6A7B8R0</accession>
<organism evidence="1 2">
    <name type="scientific">Plenodomus tracheiphilus IPT5</name>
    <dbReference type="NCBI Taxonomy" id="1408161"/>
    <lineage>
        <taxon>Eukaryota</taxon>
        <taxon>Fungi</taxon>
        <taxon>Dikarya</taxon>
        <taxon>Ascomycota</taxon>
        <taxon>Pezizomycotina</taxon>
        <taxon>Dothideomycetes</taxon>
        <taxon>Pleosporomycetidae</taxon>
        <taxon>Pleosporales</taxon>
        <taxon>Pleosporineae</taxon>
        <taxon>Leptosphaeriaceae</taxon>
        <taxon>Plenodomus</taxon>
    </lineage>
</organism>
<sequence>MKFRTVTLHFFHNTQKDTCNFRNSSSALTFTTSSVPIKNHCFDGKCFSRICQ</sequence>
<dbReference type="OrthoDB" id="3878372at2759"/>
<gene>
    <name evidence="1" type="ORF">T440DRAFT_467193</name>
</gene>
<dbReference type="Proteomes" id="UP000799423">
    <property type="component" value="Unassembled WGS sequence"/>
</dbReference>
<evidence type="ECO:0000313" key="1">
    <source>
        <dbReference type="EMBL" id="KAF2851936.1"/>
    </source>
</evidence>
<keyword evidence="2" id="KW-1185">Reference proteome</keyword>
<dbReference type="AlphaFoldDB" id="A0A6A7B8R0"/>
<protein>
    <submittedName>
        <fullName evidence="1">Uncharacterized protein</fullName>
    </submittedName>
</protein>